<dbReference type="AlphaFoldDB" id="A0A6G1B1Q9"/>
<proteinExistence type="predicted"/>
<dbReference type="Proteomes" id="UP000475037">
    <property type="component" value="Unassembled WGS sequence"/>
</dbReference>
<sequence>AKNTIKGVKRQYKEWERIFADNTPGKGLIFRIYKELLQLNNNKITNNPVRKQAKDLKGPFPKEAIQMANKYMKGHLTSLVISKMQIKSTMRGPSLPQWEEHVTLDLRVMRYREKGTFVHYWCECKLAQPLWKTVWGLLKKLKIKQRYDPAISLLGILTEENKNTNSKRYIYSHAHWGIIYNRQCIKTAYVSMSGIAKLWKQPKCPSVDEWIKKISVYIYNG</sequence>
<dbReference type="EMBL" id="VOAJ01002672">
    <property type="protein sequence ID" value="KAF0881704.1"/>
    <property type="molecule type" value="Genomic_DNA"/>
</dbReference>
<gene>
    <name evidence="1" type="ORF">FOF47_R18820</name>
</gene>
<keyword evidence="2" id="KW-1185">Reference proteome</keyword>
<name>A0A6G1B1Q9_CROCR</name>
<evidence type="ECO:0000313" key="2">
    <source>
        <dbReference type="Proteomes" id="UP000475037"/>
    </source>
</evidence>
<accession>A0A6G1B1Q9</accession>
<reference evidence="1 2" key="1">
    <citation type="submission" date="2019-11" db="EMBL/GenBank/DDBJ databases">
        <authorList>
            <person name="Yang C."/>
            <person name="Li F."/>
        </authorList>
    </citation>
    <scope>NUCLEOTIDE SEQUENCE [LARGE SCALE GENOMIC DNA]</scope>
    <source>
        <strain evidence="1">KB4526</strain>
        <tissue evidence="1">Muscle</tissue>
    </source>
</reference>
<feature type="non-terminal residue" evidence="1">
    <location>
        <position position="1"/>
    </location>
</feature>
<organism evidence="1 2">
    <name type="scientific">Crocuta crocuta</name>
    <name type="common">Spotted hyena</name>
    <dbReference type="NCBI Taxonomy" id="9678"/>
    <lineage>
        <taxon>Eukaryota</taxon>
        <taxon>Metazoa</taxon>
        <taxon>Chordata</taxon>
        <taxon>Craniata</taxon>
        <taxon>Vertebrata</taxon>
        <taxon>Euteleostomi</taxon>
        <taxon>Mammalia</taxon>
        <taxon>Eutheria</taxon>
        <taxon>Laurasiatheria</taxon>
        <taxon>Carnivora</taxon>
        <taxon>Feliformia</taxon>
        <taxon>Hyaenidae</taxon>
        <taxon>Crocuta</taxon>
    </lineage>
</organism>
<protein>
    <submittedName>
        <fullName evidence="1">LORF2 protein</fullName>
    </submittedName>
</protein>
<feature type="non-terminal residue" evidence="1">
    <location>
        <position position="221"/>
    </location>
</feature>
<comment type="caution">
    <text evidence="1">The sequence shown here is derived from an EMBL/GenBank/DDBJ whole genome shotgun (WGS) entry which is preliminary data.</text>
</comment>
<evidence type="ECO:0000313" key="1">
    <source>
        <dbReference type="EMBL" id="KAF0881704.1"/>
    </source>
</evidence>